<keyword evidence="4" id="KW-0808">Transferase</keyword>
<comment type="cofactor">
    <cofactor evidence="1">
        <name>Mg(2+)</name>
        <dbReference type="ChEBI" id="CHEBI:18420"/>
    </cofactor>
</comment>
<sequence length="298" mass="32156">MTRALLIINPSAGGEKALGYEASAKAKLATAFDDLTVSYTEKAGDAFTFAKTAAREHFDAVFVMGGDGTVNEGISGLAEETYRPAFGFFPLGTVNDLARALKMPLDPAEAIAQLDLSRTRPLDIGKVNDKYFMNVVAIGAIPESINDVDSKEKTKYGKFAYLIAGIENLVSTSPYRFQLVIDGEEKEITSTTIIIGLTNSIGGFESILPEAKVNDGKLHLIYLKDKNLLETIQAIPSLVSGVDSSNEFVAYQDFKDITISLLDSQDTLTLNVDGDEGDRLPVTLSILPSHLQVYTTGD</sequence>
<dbReference type="NCBIfam" id="TIGR00147">
    <property type="entry name" value="YegS/Rv2252/BmrU family lipid kinase"/>
    <property type="match status" value="1"/>
</dbReference>
<dbReference type="PANTHER" id="PTHR12358">
    <property type="entry name" value="SPHINGOSINE KINASE"/>
    <property type="match status" value="1"/>
</dbReference>
<evidence type="ECO:0000256" key="9">
    <source>
        <dbReference type="ARBA" id="ARBA00022842"/>
    </source>
</evidence>
<dbReference type="SMART" id="SM00046">
    <property type="entry name" value="DAGKc"/>
    <property type="match status" value="1"/>
</dbReference>
<protein>
    <submittedName>
        <fullName evidence="14">YegS/Rv2252/BmrU family lipid kinase</fullName>
    </submittedName>
</protein>
<dbReference type="Proteomes" id="UP001223079">
    <property type="component" value="Unassembled WGS sequence"/>
</dbReference>
<dbReference type="Gene3D" id="3.40.50.10330">
    <property type="entry name" value="Probable inorganic polyphosphate/atp-NAD kinase, domain 1"/>
    <property type="match status" value="1"/>
</dbReference>
<evidence type="ECO:0000259" key="13">
    <source>
        <dbReference type="PROSITE" id="PS50146"/>
    </source>
</evidence>
<evidence type="ECO:0000256" key="4">
    <source>
        <dbReference type="ARBA" id="ARBA00022679"/>
    </source>
</evidence>
<keyword evidence="12" id="KW-1208">Phospholipid metabolism</keyword>
<comment type="caution">
    <text evidence="14">The sequence shown here is derived from an EMBL/GenBank/DDBJ whole genome shotgun (WGS) entry which is preliminary data.</text>
</comment>
<dbReference type="Gene3D" id="2.60.200.40">
    <property type="match status" value="1"/>
</dbReference>
<accession>A0ABT9YS06</accession>
<keyword evidence="5" id="KW-0479">Metal-binding</keyword>
<evidence type="ECO:0000256" key="5">
    <source>
        <dbReference type="ARBA" id="ARBA00022723"/>
    </source>
</evidence>
<feature type="domain" description="DAGKc" evidence="13">
    <location>
        <begin position="1"/>
        <end position="131"/>
    </location>
</feature>
<keyword evidence="15" id="KW-1185">Reference proteome</keyword>
<evidence type="ECO:0000256" key="12">
    <source>
        <dbReference type="ARBA" id="ARBA00023264"/>
    </source>
</evidence>
<dbReference type="InterPro" id="IPR045540">
    <property type="entry name" value="YegS/DAGK_C"/>
</dbReference>
<dbReference type="InterPro" id="IPR016064">
    <property type="entry name" value="NAD/diacylglycerol_kinase_sf"/>
</dbReference>
<evidence type="ECO:0000256" key="3">
    <source>
        <dbReference type="ARBA" id="ARBA00022516"/>
    </source>
</evidence>
<evidence type="ECO:0000256" key="11">
    <source>
        <dbReference type="ARBA" id="ARBA00023209"/>
    </source>
</evidence>
<gene>
    <name evidence="14" type="ORF">J2S23_000949</name>
</gene>
<dbReference type="InterPro" id="IPR050187">
    <property type="entry name" value="Lipid_Phosphate_FormReg"/>
</dbReference>
<dbReference type="Pfam" id="PF19279">
    <property type="entry name" value="YegS_C"/>
    <property type="match status" value="1"/>
</dbReference>
<keyword evidence="6" id="KW-0547">Nucleotide-binding</keyword>
<keyword evidence="11" id="KW-0594">Phospholipid biosynthesis</keyword>
<evidence type="ECO:0000256" key="2">
    <source>
        <dbReference type="ARBA" id="ARBA00005983"/>
    </source>
</evidence>
<keyword evidence="10" id="KW-0443">Lipid metabolism</keyword>
<reference evidence="14 15" key="1">
    <citation type="submission" date="2023-07" db="EMBL/GenBank/DDBJ databases">
        <title>Genomic Encyclopedia of Type Strains, Phase IV (KMG-IV): sequencing the most valuable type-strain genomes for metagenomic binning, comparative biology and taxonomic classification.</title>
        <authorList>
            <person name="Goeker M."/>
        </authorList>
    </citation>
    <scope>NUCLEOTIDE SEQUENCE [LARGE SCALE GENOMIC DNA]</scope>
    <source>
        <strain evidence="14 15">DSM 105143</strain>
    </source>
</reference>
<proteinExistence type="inferred from homology"/>
<dbReference type="SUPFAM" id="SSF111331">
    <property type="entry name" value="NAD kinase/diacylglycerol kinase-like"/>
    <property type="match status" value="1"/>
</dbReference>
<comment type="similarity">
    <text evidence="2">Belongs to the diacylglycerol/lipid kinase family.</text>
</comment>
<dbReference type="InterPro" id="IPR005218">
    <property type="entry name" value="Diacylglycerol/lipid_kinase"/>
</dbReference>
<name>A0ABT9YS06_9STRE</name>
<dbReference type="InterPro" id="IPR001206">
    <property type="entry name" value="Diacylglycerol_kinase_cat_dom"/>
</dbReference>
<organism evidence="14 15">
    <name type="scientific">Streptococcus moroccensis</name>
    <dbReference type="NCBI Taxonomy" id="1451356"/>
    <lineage>
        <taxon>Bacteria</taxon>
        <taxon>Bacillati</taxon>
        <taxon>Bacillota</taxon>
        <taxon>Bacilli</taxon>
        <taxon>Lactobacillales</taxon>
        <taxon>Streptococcaceae</taxon>
        <taxon>Streptococcus</taxon>
    </lineage>
</organism>
<evidence type="ECO:0000256" key="7">
    <source>
        <dbReference type="ARBA" id="ARBA00022777"/>
    </source>
</evidence>
<evidence type="ECO:0000313" key="15">
    <source>
        <dbReference type="Proteomes" id="UP001223079"/>
    </source>
</evidence>
<dbReference type="EMBL" id="JAUSTM010000007">
    <property type="protein sequence ID" value="MDQ0222397.1"/>
    <property type="molecule type" value="Genomic_DNA"/>
</dbReference>
<evidence type="ECO:0000256" key="8">
    <source>
        <dbReference type="ARBA" id="ARBA00022840"/>
    </source>
</evidence>
<keyword evidence="9" id="KW-0460">Magnesium</keyword>
<evidence type="ECO:0000256" key="6">
    <source>
        <dbReference type="ARBA" id="ARBA00022741"/>
    </source>
</evidence>
<dbReference type="Pfam" id="PF00781">
    <property type="entry name" value="DAGK_cat"/>
    <property type="match status" value="1"/>
</dbReference>
<evidence type="ECO:0000256" key="10">
    <source>
        <dbReference type="ARBA" id="ARBA00023098"/>
    </source>
</evidence>
<dbReference type="PANTHER" id="PTHR12358:SF106">
    <property type="entry name" value="LIPID KINASE YEGS"/>
    <property type="match status" value="1"/>
</dbReference>
<dbReference type="GO" id="GO:0016301">
    <property type="term" value="F:kinase activity"/>
    <property type="evidence" value="ECO:0007669"/>
    <property type="project" value="UniProtKB-KW"/>
</dbReference>
<keyword evidence="7 14" id="KW-0418">Kinase</keyword>
<keyword evidence="8" id="KW-0067">ATP-binding</keyword>
<keyword evidence="3" id="KW-0444">Lipid biosynthesis</keyword>
<dbReference type="RefSeq" id="WP_307121597.1">
    <property type="nucleotide sequence ID" value="NZ_JAUSTM010000007.1"/>
</dbReference>
<evidence type="ECO:0000313" key="14">
    <source>
        <dbReference type="EMBL" id="MDQ0222397.1"/>
    </source>
</evidence>
<dbReference type="InterPro" id="IPR017438">
    <property type="entry name" value="ATP-NAD_kinase_N"/>
</dbReference>
<dbReference type="PROSITE" id="PS50146">
    <property type="entry name" value="DAGK"/>
    <property type="match status" value="1"/>
</dbReference>
<evidence type="ECO:0000256" key="1">
    <source>
        <dbReference type="ARBA" id="ARBA00001946"/>
    </source>
</evidence>